<dbReference type="PROSITE" id="PS51253">
    <property type="entry name" value="HTH_CENPB"/>
    <property type="match status" value="1"/>
</dbReference>
<dbReference type="GO" id="GO:0005634">
    <property type="term" value="C:nucleus"/>
    <property type="evidence" value="ECO:0007669"/>
    <property type="project" value="UniProtKB-SubCell"/>
</dbReference>
<keyword evidence="3 4" id="KW-0539">Nucleus</keyword>
<dbReference type="GO" id="GO:0003677">
    <property type="term" value="F:DNA binding"/>
    <property type="evidence" value="ECO:0007669"/>
    <property type="project" value="UniProtKB-UniRule"/>
</dbReference>
<evidence type="ECO:0000259" key="6">
    <source>
        <dbReference type="PROSITE" id="PS51253"/>
    </source>
</evidence>
<evidence type="ECO:0000313" key="8">
    <source>
        <dbReference type="Proteomes" id="UP001458880"/>
    </source>
</evidence>
<dbReference type="PROSITE" id="PS50960">
    <property type="entry name" value="HTH_PSQ"/>
    <property type="match status" value="1"/>
</dbReference>
<comment type="subcellular location">
    <subcellularLocation>
        <location evidence="1 4">Nucleus</location>
    </subcellularLocation>
</comment>
<reference evidence="7 8" key="1">
    <citation type="journal article" date="2024" name="BMC Genomics">
        <title>De novo assembly and annotation of Popillia japonica's genome with initial clues to its potential as an invasive pest.</title>
        <authorList>
            <person name="Cucini C."/>
            <person name="Boschi S."/>
            <person name="Funari R."/>
            <person name="Cardaioli E."/>
            <person name="Iannotti N."/>
            <person name="Marturano G."/>
            <person name="Paoli F."/>
            <person name="Bruttini M."/>
            <person name="Carapelli A."/>
            <person name="Frati F."/>
            <person name="Nardi F."/>
        </authorList>
    </citation>
    <scope>NUCLEOTIDE SEQUENCE [LARGE SCALE GENOMIC DNA]</scope>
    <source>
        <strain evidence="7">DMR45628</strain>
    </source>
</reference>
<dbReference type="EMBL" id="JASPKY010000185">
    <property type="protein sequence ID" value="KAK9722736.1"/>
    <property type="molecule type" value="Genomic_DNA"/>
</dbReference>
<protein>
    <submittedName>
        <fullName evidence="7">CENP-B N-terminal DNA-binding domain</fullName>
    </submittedName>
</protein>
<comment type="caution">
    <text evidence="7">The sequence shown here is derived from an EMBL/GenBank/DDBJ whole genome shotgun (WGS) entry which is preliminary data.</text>
</comment>
<dbReference type="Pfam" id="PF04218">
    <property type="entry name" value="CENP-B_N"/>
    <property type="match status" value="1"/>
</dbReference>
<evidence type="ECO:0000313" key="7">
    <source>
        <dbReference type="EMBL" id="KAK9722736.1"/>
    </source>
</evidence>
<dbReference type="InterPro" id="IPR050863">
    <property type="entry name" value="CenT-Element_Derived"/>
</dbReference>
<evidence type="ECO:0000256" key="1">
    <source>
        <dbReference type="ARBA" id="ARBA00004123"/>
    </source>
</evidence>
<feature type="domain" description="HTH CENPB-type" evidence="6">
    <location>
        <begin position="59"/>
        <end position="129"/>
    </location>
</feature>
<dbReference type="Pfam" id="PF03221">
    <property type="entry name" value="HTH_Tnp_Tc5"/>
    <property type="match status" value="1"/>
</dbReference>
<accession>A0AAW1KR28</accession>
<keyword evidence="2 4" id="KW-0238">DNA-binding</keyword>
<dbReference type="Gene3D" id="1.10.10.60">
    <property type="entry name" value="Homeodomain-like"/>
    <property type="match status" value="2"/>
</dbReference>
<dbReference type="PANTHER" id="PTHR19303:SF73">
    <property type="entry name" value="PROTEIN PDC2"/>
    <property type="match status" value="1"/>
</dbReference>
<dbReference type="SUPFAM" id="SSF46689">
    <property type="entry name" value="Homeodomain-like"/>
    <property type="match status" value="2"/>
</dbReference>
<dbReference type="PANTHER" id="PTHR19303">
    <property type="entry name" value="TRANSPOSON"/>
    <property type="match status" value="1"/>
</dbReference>
<sequence length="162" mass="18850">MVKRKVLTIKEQLSIISELEAGRSTSDISRQFNLPKSTVSTIKKNKEKLKEAINLNVSRLRRIRKPIRKDVDNGLIRWFSYQRNQRAKITGEMLKLKAEKLGKLQNTNFTCSRGWMDRFKTRYNIVAGKIHGEAASVSKQTVSSWIKDIWPNLRRGYEDVLD</sequence>
<dbReference type="InterPro" id="IPR006600">
    <property type="entry name" value="HTH_CenpB_DNA-bd_dom"/>
</dbReference>
<dbReference type="InterPro" id="IPR007889">
    <property type="entry name" value="HTH_Psq"/>
</dbReference>
<feature type="DNA-binding region" description="H-T-H motif" evidence="4">
    <location>
        <begin position="25"/>
        <end position="45"/>
    </location>
</feature>
<gene>
    <name evidence="7" type="ORF">QE152_g19504</name>
</gene>
<organism evidence="7 8">
    <name type="scientific">Popillia japonica</name>
    <name type="common">Japanese beetle</name>
    <dbReference type="NCBI Taxonomy" id="7064"/>
    <lineage>
        <taxon>Eukaryota</taxon>
        <taxon>Metazoa</taxon>
        <taxon>Ecdysozoa</taxon>
        <taxon>Arthropoda</taxon>
        <taxon>Hexapoda</taxon>
        <taxon>Insecta</taxon>
        <taxon>Pterygota</taxon>
        <taxon>Neoptera</taxon>
        <taxon>Endopterygota</taxon>
        <taxon>Coleoptera</taxon>
        <taxon>Polyphaga</taxon>
        <taxon>Scarabaeiformia</taxon>
        <taxon>Scarabaeidae</taxon>
        <taxon>Rutelinae</taxon>
        <taxon>Popillia</taxon>
    </lineage>
</organism>
<evidence type="ECO:0000259" key="5">
    <source>
        <dbReference type="PROSITE" id="PS50960"/>
    </source>
</evidence>
<name>A0AAW1KR28_POPJA</name>
<proteinExistence type="predicted"/>
<dbReference type="InterPro" id="IPR009057">
    <property type="entry name" value="Homeodomain-like_sf"/>
</dbReference>
<dbReference type="AlphaFoldDB" id="A0AAW1KR28"/>
<evidence type="ECO:0000256" key="4">
    <source>
        <dbReference type="PROSITE-ProRule" id="PRU00320"/>
    </source>
</evidence>
<evidence type="ECO:0000256" key="2">
    <source>
        <dbReference type="ARBA" id="ARBA00023125"/>
    </source>
</evidence>
<feature type="domain" description="HTH psq-type" evidence="5">
    <location>
        <begin position="1"/>
        <end position="49"/>
    </location>
</feature>
<dbReference type="Proteomes" id="UP001458880">
    <property type="component" value="Unassembled WGS sequence"/>
</dbReference>
<keyword evidence="8" id="KW-1185">Reference proteome</keyword>
<dbReference type="SMART" id="SM00674">
    <property type="entry name" value="CENPB"/>
    <property type="match status" value="1"/>
</dbReference>
<evidence type="ECO:0000256" key="3">
    <source>
        <dbReference type="ARBA" id="ARBA00023242"/>
    </source>
</evidence>